<evidence type="ECO:0000313" key="2">
    <source>
        <dbReference type="EMBL" id="MBZ1349377.1"/>
    </source>
</evidence>
<dbReference type="GO" id="GO:0004343">
    <property type="term" value="F:glucosamine 6-phosphate N-acetyltransferase activity"/>
    <property type="evidence" value="ECO:0007669"/>
    <property type="project" value="TreeGrafter"/>
</dbReference>
<keyword evidence="2" id="KW-0012">Acyltransferase</keyword>
<comment type="caution">
    <text evidence="2">The sequence shown here is derived from an EMBL/GenBank/DDBJ whole genome shotgun (WGS) entry which is preliminary data.</text>
</comment>
<dbReference type="PANTHER" id="PTHR13355">
    <property type="entry name" value="GLUCOSAMINE 6-PHOSPHATE N-ACETYLTRANSFERASE"/>
    <property type="match status" value="1"/>
</dbReference>
<dbReference type="InterPro" id="IPR000182">
    <property type="entry name" value="GNAT_dom"/>
</dbReference>
<sequence>MSGDGLKRSASAGTELFRVKTGTWDQFGSQASAIRFEVFVNEQRVPLEEELDAADAQCLHALAIDATGDVIGTGRLLPDGHIGRMAVLRPSRGKGAGAAILLELIEQARSQGFLQVVLSAQTHAKGFYAKYGFTQEGEEYMDANIAHILMRKTL</sequence>
<name>A0A953N856_9BURK</name>
<dbReference type="AlphaFoldDB" id="A0A953N856"/>
<organism evidence="2 3">
    <name type="scientific">Zwartia hollandica</name>
    <dbReference type="NCBI Taxonomy" id="324606"/>
    <lineage>
        <taxon>Bacteria</taxon>
        <taxon>Pseudomonadati</taxon>
        <taxon>Pseudomonadota</taxon>
        <taxon>Betaproteobacteria</taxon>
        <taxon>Burkholderiales</taxon>
        <taxon>Alcaligenaceae</taxon>
        <taxon>Zwartia</taxon>
    </lineage>
</organism>
<dbReference type="PANTHER" id="PTHR13355:SF11">
    <property type="entry name" value="GLUCOSAMINE 6-PHOSPHATE N-ACETYLTRANSFERASE"/>
    <property type="match status" value="1"/>
</dbReference>
<feature type="domain" description="N-acetyltransferase" evidence="1">
    <location>
        <begin position="17"/>
        <end position="154"/>
    </location>
</feature>
<dbReference type="EC" id="2.3.1.-" evidence="2"/>
<dbReference type="PROSITE" id="PS51186">
    <property type="entry name" value="GNAT"/>
    <property type="match status" value="1"/>
</dbReference>
<reference evidence="2" key="1">
    <citation type="submission" date="2021-07" db="EMBL/GenBank/DDBJ databases">
        <title>New genus and species of the family Alcaligenaceae.</title>
        <authorList>
            <person name="Hahn M.W."/>
        </authorList>
    </citation>
    <scope>NUCLEOTIDE SEQUENCE</scope>
    <source>
        <strain evidence="2">LF4-65</strain>
    </source>
</reference>
<dbReference type="Gene3D" id="3.40.630.30">
    <property type="match status" value="1"/>
</dbReference>
<gene>
    <name evidence="2" type="ORF">KZZ10_01850</name>
</gene>
<evidence type="ECO:0000259" key="1">
    <source>
        <dbReference type="PROSITE" id="PS51186"/>
    </source>
</evidence>
<protein>
    <submittedName>
        <fullName evidence="2">GNAT family N-acetyltransferase</fullName>
        <ecNumber evidence="2">2.3.1.-</ecNumber>
    </submittedName>
</protein>
<dbReference type="InterPro" id="IPR039143">
    <property type="entry name" value="GNPNAT1-like"/>
</dbReference>
<dbReference type="SUPFAM" id="SSF55729">
    <property type="entry name" value="Acyl-CoA N-acyltransferases (Nat)"/>
    <property type="match status" value="1"/>
</dbReference>
<keyword evidence="2" id="KW-0808">Transferase</keyword>
<dbReference type="CDD" id="cd04301">
    <property type="entry name" value="NAT_SF"/>
    <property type="match status" value="1"/>
</dbReference>
<keyword evidence="3" id="KW-1185">Reference proteome</keyword>
<dbReference type="InterPro" id="IPR016181">
    <property type="entry name" value="Acyl_CoA_acyltransferase"/>
</dbReference>
<dbReference type="Proteomes" id="UP000739565">
    <property type="component" value="Unassembled WGS sequence"/>
</dbReference>
<dbReference type="EMBL" id="JAHXRI010000001">
    <property type="protein sequence ID" value="MBZ1349377.1"/>
    <property type="molecule type" value="Genomic_DNA"/>
</dbReference>
<dbReference type="Pfam" id="PF13673">
    <property type="entry name" value="Acetyltransf_10"/>
    <property type="match status" value="1"/>
</dbReference>
<accession>A0A953N856</accession>
<proteinExistence type="predicted"/>
<evidence type="ECO:0000313" key="3">
    <source>
        <dbReference type="Proteomes" id="UP000739565"/>
    </source>
</evidence>